<dbReference type="SUPFAM" id="SSF53850">
    <property type="entry name" value="Periplasmic binding protein-like II"/>
    <property type="match status" value="1"/>
</dbReference>
<reference evidence="3" key="1">
    <citation type="submission" date="2020-09" db="EMBL/GenBank/DDBJ databases">
        <title>Genome seq and assembly of Tianweitania sp.</title>
        <authorList>
            <person name="Chhetri G."/>
        </authorList>
    </citation>
    <scope>NUCLEOTIDE SEQUENCE</scope>
    <source>
        <strain evidence="3">Rool2</strain>
    </source>
</reference>
<dbReference type="PIRSF" id="PIRSF017082">
    <property type="entry name" value="YflP"/>
    <property type="match status" value="1"/>
</dbReference>
<evidence type="ECO:0000256" key="2">
    <source>
        <dbReference type="SAM" id="SignalP"/>
    </source>
</evidence>
<dbReference type="AlphaFoldDB" id="A0A8J6PZ27"/>
<evidence type="ECO:0000256" key="1">
    <source>
        <dbReference type="ARBA" id="ARBA00006987"/>
    </source>
</evidence>
<keyword evidence="2" id="KW-0732">Signal</keyword>
<dbReference type="CDD" id="cd07012">
    <property type="entry name" value="PBP2_Bug_TTT"/>
    <property type="match status" value="1"/>
</dbReference>
<protein>
    <submittedName>
        <fullName evidence="3">Tripartite tricarboxylate transporter substrate binding protein</fullName>
    </submittedName>
</protein>
<dbReference type="RefSeq" id="WP_188166779.1">
    <property type="nucleotide sequence ID" value="NZ_JACVVX010000012.1"/>
</dbReference>
<dbReference type="EMBL" id="JACVVX010000012">
    <property type="protein sequence ID" value="MBD0417338.1"/>
    <property type="molecule type" value="Genomic_DNA"/>
</dbReference>
<evidence type="ECO:0000313" key="4">
    <source>
        <dbReference type="Proteomes" id="UP000643405"/>
    </source>
</evidence>
<proteinExistence type="inferred from homology"/>
<feature type="signal peptide" evidence="2">
    <location>
        <begin position="1"/>
        <end position="20"/>
    </location>
</feature>
<name>A0A8J6PZ27_9HYPH</name>
<dbReference type="Gene3D" id="3.40.190.150">
    <property type="entry name" value="Bordetella uptake gene, domain 1"/>
    <property type="match status" value="1"/>
</dbReference>
<accession>A0A8J6PZ27</accession>
<dbReference type="Proteomes" id="UP000643405">
    <property type="component" value="Unassembled WGS sequence"/>
</dbReference>
<dbReference type="PANTHER" id="PTHR42928:SF5">
    <property type="entry name" value="BLR1237 PROTEIN"/>
    <property type="match status" value="1"/>
</dbReference>
<dbReference type="PANTHER" id="PTHR42928">
    <property type="entry name" value="TRICARBOXYLATE-BINDING PROTEIN"/>
    <property type="match status" value="1"/>
</dbReference>
<feature type="chain" id="PRO_5035154194" evidence="2">
    <location>
        <begin position="21"/>
        <end position="321"/>
    </location>
</feature>
<dbReference type="InterPro" id="IPR042100">
    <property type="entry name" value="Bug_dom1"/>
</dbReference>
<gene>
    <name evidence="3" type="ORF">ICI42_22100</name>
</gene>
<keyword evidence="4" id="KW-1185">Reference proteome</keyword>
<evidence type="ECO:0000313" key="3">
    <source>
        <dbReference type="EMBL" id="MBD0417338.1"/>
    </source>
</evidence>
<dbReference type="InterPro" id="IPR005064">
    <property type="entry name" value="BUG"/>
</dbReference>
<comment type="caution">
    <text evidence="3">The sequence shown here is derived from an EMBL/GenBank/DDBJ whole genome shotgun (WGS) entry which is preliminary data.</text>
</comment>
<organism evidence="3 4">
    <name type="scientific">Oryzicola mucosus</name>
    <dbReference type="NCBI Taxonomy" id="2767425"/>
    <lineage>
        <taxon>Bacteria</taxon>
        <taxon>Pseudomonadati</taxon>
        <taxon>Pseudomonadota</taxon>
        <taxon>Alphaproteobacteria</taxon>
        <taxon>Hyphomicrobiales</taxon>
        <taxon>Phyllobacteriaceae</taxon>
        <taxon>Oryzicola</taxon>
    </lineage>
</organism>
<sequence>MRKSLATIGLAMLIATNLHAADNWPSKPVTIVIPSPPGGSSDMTVRAFAEPMGRDLKQQFNVESVPGGGGHIANIKVVNARPDGYTIGMITAATHGIAPSLYKNMQYDPIADFTYVARFVSIPNVVIVAKNSKYKTIADLLADAKANPGKLSFGSLGPGTTTHLTGVAFAKTAGIDVLHVGYKGGAPMLTGMLSGEIDFGFDQLAGSIGQISSGEIRALAVTTKDRIARLPDVPSVAESGLAGFAFATWYGLAGPKDMPKEIADKFANELKKVMADPAVMETYRRLGAEPAFLPTTEFREFAASEITKWEPVVTATGIKLD</sequence>
<dbReference type="Pfam" id="PF03401">
    <property type="entry name" value="TctC"/>
    <property type="match status" value="1"/>
</dbReference>
<comment type="similarity">
    <text evidence="1">Belongs to the UPF0065 (bug) family.</text>
</comment>
<dbReference type="Gene3D" id="3.40.190.10">
    <property type="entry name" value="Periplasmic binding protein-like II"/>
    <property type="match status" value="1"/>
</dbReference>